<comment type="caution">
    <text evidence="8">The sequence shown here is derived from an EMBL/GenBank/DDBJ whole genome shotgun (WGS) entry which is preliminary data.</text>
</comment>
<evidence type="ECO:0000256" key="1">
    <source>
        <dbReference type="ARBA" id="ARBA00004651"/>
    </source>
</evidence>
<dbReference type="InterPro" id="IPR003838">
    <property type="entry name" value="ABC3_permease_C"/>
</dbReference>
<feature type="domain" description="ABC3 transporter permease C-terminal" evidence="7">
    <location>
        <begin position="1"/>
        <end position="87"/>
    </location>
</feature>
<reference evidence="8" key="1">
    <citation type="journal article" date="2014" name="Front. Microbiol.">
        <title>High frequency of phylogenetically diverse reductive dehalogenase-homologous genes in deep subseafloor sedimentary metagenomes.</title>
        <authorList>
            <person name="Kawai M."/>
            <person name="Futagami T."/>
            <person name="Toyoda A."/>
            <person name="Takaki Y."/>
            <person name="Nishi S."/>
            <person name="Hori S."/>
            <person name="Arai W."/>
            <person name="Tsubouchi T."/>
            <person name="Morono Y."/>
            <person name="Uchiyama I."/>
            <person name="Ito T."/>
            <person name="Fujiyama A."/>
            <person name="Inagaki F."/>
            <person name="Takami H."/>
        </authorList>
    </citation>
    <scope>NUCLEOTIDE SEQUENCE</scope>
    <source>
        <strain evidence="8">Expedition CK06-06</strain>
    </source>
</reference>
<sequence length="95" mass="9589">LGSRNIHIVQIFLFESLLLGVVGGILGGLIGYGAALLNFIATAGVRQLSGAAALGATVNILKCIGLSAALSLLASVIPVLMAAKIEPAAAMRYEV</sequence>
<evidence type="ECO:0000259" key="7">
    <source>
        <dbReference type="Pfam" id="PF02687"/>
    </source>
</evidence>
<evidence type="ECO:0000256" key="2">
    <source>
        <dbReference type="ARBA" id="ARBA00022475"/>
    </source>
</evidence>
<name>X0TKS7_9ZZZZ</name>
<keyword evidence="4 6" id="KW-1133">Transmembrane helix</keyword>
<evidence type="ECO:0000256" key="6">
    <source>
        <dbReference type="SAM" id="Phobius"/>
    </source>
</evidence>
<feature type="non-terminal residue" evidence="8">
    <location>
        <position position="1"/>
    </location>
</feature>
<protein>
    <recommendedName>
        <fullName evidence="7">ABC3 transporter permease C-terminal domain-containing protein</fullName>
    </recommendedName>
</protein>
<dbReference type="EMBL" id="BARS01018409">
    <property type="protein sequence ID" value="GAF94158.1"/>
    <property type="molecule type" value="Genomic_DNA"/>
</dbReference>
<organism evidence="8">
    <name type="scientific">marine sediment metagenome</name>
    <dbReference type="NCBI Taxonomy" id="412755"/>
    <lineage>
        <taxon>unclassified sequences</taxon>
        <taxon>metagenomes</taxon>
        <taxon>ecological metagenomes</taxon>
    </lineage>
</organism>
<feature type="transmembrane region" description="Helical" evidence="6">
    <location>
        <begin position="12"/>
        <end position="39"/>
    </location>
</feature>
<feature type="transmembrane region" description="Helical" evidence="6">
    <location>
        <begin position="59"/>
        <end position="83"/>
    </location>
</feature>
<dbReference type="Pfam" id="PF02687">
    <property type="entry name" value="FtsX"/>
    <property type="match status" value="1"/>
</dbReference>
<evidence type="ECO:0000256" key="5">
    <source>
        <dbReference type="ARBA" id="ARBA00023136"/>
    </source>
</evidence>
<dbReference type="AlphaFoldDB" id="X0TKS7"/>
<evidence type="ECO:0000256" key="4">
    <source>
        <dbReference type="ARBA" id="ARBA00022989"/>
    </source>
</evidence>
<gene>
    <name evidence="8" type="ORF">S01H1_29957</name>
</gene>
<evidence type="ECO:0000256" key="3">
    <source>
        <dbReference type="ARBA" id="ARBA00022692"/>
    </source>
</evidence>
<keyword evidence="2" id="KW-1003">Cell membrane</keyword>
<keyword evidence="5 6" id="KW-0472">Membrane</keyword>
<proteinExistence type="predicted"/>
<dbReference type="GO" id="GO:0005886">
    <property type="term" value="C:plasma membrane"/>
    <property type="evidence" value="ECO:0007669"/>
    <property type="project" value="UniProtKB-SubCell"/>
</dbReference>
<keyword evidence="3 6" id="KW-0812">Transmembrane</keyword>
<comment type="subcellular location">
    <subcellularLocation>
        <location evidence="1">Cell membrane</location>
        <topology evidence="1">Multi-pass membrane protein</topology>
    </subcellularLocation>
</comment>
<evidence type="ECO:0000313" key="8">
    <source>
        <dbReference type="EMBL" id="GAF94158.1"/>
    </source>
</evidence>
<accession>X0TKS7</accession>